<feature type="non-terminal residue" evidence="1">
    <location>
        <position position="1"/>
    </location>
</feature>
<proteinExistence type="predicted"/>
<feature type="non-terminal residue" evidence="1">
    <location>
        <position position="133"/>
    </location>
</feature>
<name>A0AAV2RSD0_MEGNR</name>
<organism evidence="1 2">
    <name type="scientific">Meganyctiphanes norvegica</name>
    <name type="common">Northern krill</name>
    <name type="synonym">Thysanopoda norvegica</name>
    <dbReference type="NCBI Taxonomy" id="48144"/>
    <lineage>
        <taxon>Eukaryota</taxon>
        <taxon>Metazoa</taxon>
        <taxon>Ecdysozoa</taxon>
        <taxon>Arthropoda</taxon>
        <taxon>Crustacea</taxon>
        <taxon>Multicrustacea</taxon>
        <taxon>Malacostraca</taxon>
        <taxon>Eumalacostraca</taxon>
        <taxon>Eucarida</taxon>
        <taxon>Euphausiacea</taxon>
        <taxon>Euphausiidae</taxon>
        <taxon>Meganyctiphanes</taxon>
    </lineage>
</organism>
<dbReference type="InterPro" id="IPR052220">
    <property type="entry name" value="METTL25"/>
</dbReference>
<evidence type="ECO:0000313" key="1">
    <source>
        <dbReference type="EMBL" id="CAL4135316.1"/>
    </source>
</evidence>
<dbReference type="EMBL" id="CAXKWB010029223">
    <property type="protein sequence ID" value="CAL4135316.1"/>
    <property type="molecule type" value="Genomic_DNA"/>
</dbReference>
<dbReference type="PANTHER" id="PTHR12496">
    <property type="entry name" value="CGI-41 METHYLTRANSFERASE"/>
    <property type="match status" value="1"/>
</dbReference>
<dbReference type="AlphaFoldDB" id="A0AAV2RSD0"/>
<evidence type="ECO:0000313" key="2">
    <source>
        <dbReference type="Proteomes" id="UP001497623"/>
    </source>
</evidence>
<comment type="caution">
    <text evidence="1">The sequence shown here is derived from an EMBL/GenBank/DDBJ whole genome shotgun (WGS) entry which is preliminary data.</text>
</comment>
<protein>
    <submittedName>
        <fullName evidence="1">Uncharacterized protein</fullName>
    </submittedName>
</protein>
<sequence>QDFFSEDLWARMNSNWRECLENLTPQELSRFLSKGKLGQKEVWPLSLLAFRATCHSLRIPQAPITSTKPFEEYINKQTKDTGQEKIKNDKIFEKKDKVSSNGIIANEANENHTLNSIQQLDISWGDAASELSA</sequence>
<dbReference type="PANTHER" id="PTHR12496:SF2">
    <property type="entry name" value="METHYLTRANSFERASE-LIKE PROTEIN 25B"/>
    <property type="match status" value="1"/>
</dbReference>
<keyword evidence="2" id="KW-1185">Reference proteome</keyword>
<reference evidence="1 2" key="1">
    <citation type="submission" date="2024-05" db="EMBL/GenBank/DDBJ databases">
        <authorList>
            <person name="Wallberg A."/>
        </authorList>
    </citation>
    <scope>NUCLEOTIDE SEQUENCE [LARGE SCALE GENOMIC DNA]</scope>
</reference>
<gene>
    <name evidence="1" type="ORF">MNOR_LOCUS27566</name>
</gene>
<accession>A0AAV2RSD0</accession>
<dbReference type="Proteomes" id="UP001497623">
    <property type="component" value="Unassembled WGS sequence"/>
</dbReference>